<keyword evidence="2" id="KW-0808">Transferase</keyword>
<comment type="caution">
    <text evidence="3">The sequence shown here is derived from an EMBL/GenBank/DDBJ whole genome shotgun (WGS) entry which is preliminary data.</text>
</comment>
<evidence type="ECO:0000256" key="2">
    <source>
        <dbReference type="ARBA" id="ARBA00022679"/>
    </source>
</evidence>
<evidence type="ECO:0008006" key="5">
    <source>
        <dbReference type="Google" id="ProtNLM"/>
    </source>
</evidence>
<evidence type="ECO:0000313" key="3">
    <source>
        <dbReference type="EMBL" id="CAE7608910.1"/>
    </source>
</evidence>
<accession>A0A812V8T9</accession>
<keyword evidence="4" id="KW-1185">Reference proteome</keyword>
<dbReference type="Gene3D" id="3.40.50.150">
    <property type="entry name" value="Vaccinia Virus protein VP39"/>
    <property type="match status" value="1"/>
</dbReference>
<sequence>MAAELCHFVSMLLQNAVQSYRQDLEKIGCVTVASLCAGLDMLQYIADYALQVWPSLHMSSELQFRYFCAELDPVKRSLLLARKHQRLQVDHVFGDIRMLRKPCFDFKTRKFVKPQAPQILICGFACQDLSTLNNHPKPFDLQDPNHGVSARTFHTTLQLIQQWQPSWVIMENVPGICKAALRTVLQLMFEAGYYSAHAKLNAMQFRKRIPSCARGRPEAVFQKVPALLQGYVRPSLQQVLDSLPPWVRSRSRGRGVRASKGKRWLVRSWRFEKKHGLATDSLASLRARLSNVPAAQKLTRQQMRLLVSRMAYLQKEGQVDESFDDWVFGLDQSVDRAIVLRACTPCVTPNCVFWYQNRLMNPWEMAALQGVTLSEMAELRDQDASLVQSLAGNAFCTHVIATLFVALLTELTK</sequence>
<reference evidence="3" key="1">
    <citation type="submission" date="2021-02" db="EMBL/GenBank/DDBJ databases">
        <authorList>
            <person name="Dougan E. K."/>
            <person name="Rhodes N."/>
            <person name="Thang M."/>
            <person name="Chan C."/>
        </authorList>
    </citation>
    <scope>NUCLEOTIDE SEQUENCE</scope>
</reference>
<keyword evidence="1" id="KW-0489">Methyltransferase</keyword>
<gene>
    <name evidence="3" type="ORF">SNAT2548_LOCUS34616</name>
</gene>
<organism evidence="3 4">
    <name type="scientific">Symbiodinium natans</name>
    <dbReference type="NCBI Taxonomy" id="878477"/>
    <lineage>
        <taxon>Eukaryota</taxon>
        <taxon>Sar</taxon>
        <taxon>Alveolata</taxon>
        <taxon>Dinophyceae</taxon>
        <taxon>Suessiales</taxon>
        <taxon>Symbiodiniaceae</taxon>
        <taxon>Symbiodinium</taxon>
    </lineage>
</organism>
<dbReference type="GO" id="GO:0008168">
    <property type="term" value="F:methyltransferase activity"/>
    <property type="evidence" value="ECO:0007669"/>
    <property type="project" value="UniProtKB-KW"/>
</dbReference>
<dbReference type="SUPFAM" id="SSF53335">
    <property type="entry name" value="S-adenosyl-L-methionine-dependent methyltransferases"/>
    <property type="match status" value="1"/>
</dbReference>
<evidence type="ECO:0000256" key="1">
    <source>
        <dbReference type="ARBA" id="ARBA00022603"/>
    </source>
</evidence>
<dbReference type="EMBL" id="CAJNDS010002819">
    <property type="protein sequence ID" value="CAE7608910.1"/>
    <property type="molecule type" value="Genomic_DNA"/>
</dbReference>
<dbReference type="InterPro" id="IPR001525">
    <property type="entry name" value="C5_MeTfrase"/>
</dbReference>
<dbReference type="GO" id="GO:0032259">
    <property type="term" value="P:methylation"/>
    <property type="evidence" value="ECO:0007669"/>
    <property type="project" value="UniProtKB-KW"/>
</dbReference>
<evidence type="ECO:0000313" key="4">
    <source>
        <dbReference type="Proteomes" id="UP000604046"/>
    </source>
</evidence>
<dbReference type="Proteomes" id="UP000604046">
    <property type="component" value="Unassembled WGS sequence"/>
</dbReference>
<dbReference type="InterPro" id="IPR029063">
    <property type="entry name" value="SAM-dependent_MTases_sf"/>
</dbReference>
<proteinExistence type="predicted"/>
<dbReference type="AlphaFoldDB" id="A0A812V8T9"/>
<name>A0A812V8T9_9DINO</name>
<protein>
    <recommendedName>
        <fullName evidence="5">DNA (cytosine-5-)-methyltransferase</fullName>
    </recommendedName>
</protein>
<dbReference type="Pfam" id="PF00145">
    <property type="entry name" value="DNA_methylase"/>
    <property type="match status" value="1"/>
</dbReference>